<dbReference type="RefSeq" id="WP_115850663.1">
    <property type="nucleotide sequence ID" value="NZ_QTUC01000001.1"/>
</dbReference>
<feature type="compositionally biased region" description="Polar residues" evidence="1">
    <location>
        <begin position="453"/>
        <end position="465"/>
    </location>
</feature>
<sequence length="465" mass="52539">MREFVEMLAPAVLVFGEPIALSYAEADGDPDTPAGCYLVLTINDLFLILSDDIWRIPIDELICIGSRTILSTQPLNLEIWWRPRGEPFRGLSFTLPRDQRARDLEEKLYDLVEKKRPDLKPTSEPPPYTFTGLGSHPVLRKEESNRRRPAPARDAHSETVNASNDMPEAPSRDADEALATAPELRDSGTTASTTRIDSPVRPERAGPGEPERPASSRKTVIDEVIADAPALKGPPSELRLADKKRLIVSWNFALTAGDAGLCDDGLRLALTRLTHTHTSAQWWNDSFREGTGKSFRDLVDALEPALTFHLRRMTEVDLSKHLANWQPKTRKEREVIAHDATERFRQAIVAASYAGVDRARIVWLATQPVTPLGTTNPYIFDRAEWVERVLDENAAHAEQWWRKLGEPDEYDAQTWVVDTHRMAVQAKFDVLWPHSVYERKEDEQKEEVRDANSETGNDDSALTLW</sequence>
<feature type="region of interest" description="Disordered" evidence="1">
    <location>
        <begin position="441"/>
        <end position="465"/>
    </location>
</feature>
<evidence type="ECO:0000313" key="2">
    <source>
        <dbReference type="EMBL" id="REF37154.1"/>
    </source>
</evidence>
<gene>
    <name evidence="2" type="ORF">DFJ64_2591</name>
</gene>
<comment type="caution">
    <text evidence="2">The sequence shown here is derived from an EMBL/GenBank/DDBJ whole genome shotgun (WGS) entry which is preliminary data.</text>
</comment>
<dbReference type="Proteomes" id="UP000256485">
    <property type="component" value="Unassembled WGS sequence"/>
</dbReference>
<feature type="region of interest" description="Disordered" evidence="1">
    <location>
        <begin position="115"/>
        <end position="219"/>
    </location>
</feature>
<name>A0A3D9VG76_THECX</name>
<dbReference type="EMBL" id="QTUC01000001">
    <property type="protein sequence ID" value="REF37154.1"/>
    <property type="molecule type" value="Genomic_DNA"/>
</dbReference>
<feature type="compositionally biased region" description="Basic and acidic residues" evidence="1">
    <location>
        <begin position="441"/>
        <end position="452"/>
    </location>
</feature>
<feature type="compositionally biased region" description="Polar residues" evidence="1">
    <location>
        <begin position="187"/>
        <end position="196"/>
    </location>
</feature>
<keyword evidence="3" id="KW-1185">Reference proteome</keyword>
<accession>A0A3D9VG76</accession>
<feature type="compositionally biased region" description="Basic and acidic residues" evidence="1">
    <location>
        <begin position="198"/>
        <end position="214"/>
    </location>
</feature>
<evidence type="ECO:0000256" key="1">
    <source>
        <dbReference type="SAM" id="MobiDB-lite"/>
    </source>
</evidence>
<organism evidence="2 3">
    <name type="scientific">Thermasporomyces composti</name>
    <dbReference type="NCBI Taxonomy" id="696763"/>
    <lineage>
        <taxon>Bacteria</taxon>
        <taxon>Bacillati</taxon>
        <taxon>Actinomycetota</taxon>
        <taxon>Actinomycetes</taxon>
        <taxon>Propionibacteriales</taxon>
        <taxon>Nocardioidaceae</taxon>
        <taxon>Thermasporomyces</taxon>
    </lineage>
</organism>
<dbReference type="AlphaFoldDB" id="A0A3D9VG76"/>
<evidence type="ECO:0000313" key="3">
    <source>
        <dbReference type="Proteomes" id="UP000256485"/>
    </source>
</evidence>
<proteinExistence type="predicted"/>
<reference evidence="2 3" key="1">
    <citation type="submission" date="2018-08" db="EMBL/GenBank/DDBJ databases">
        <title>Sequencing the genomes of 1000 actinobacteria strains.</title>
        <authorList>
            <person name="Klenk H.-P."/>
        </authorList>
    </citation>
    <scope>NUCLEOTIDE SEQUENCE [LARGE SCALE GENOMIC DNA]</scope>
    <source>
        <strain evidence="2 3">DSM 22891</strain>
    </source>
</reference>
<feature type="compositionally biased region" description="Basic and acidic residues" evidence="1">
    <location>
        <begin position="139"/>
        <end position="157"/>
    </location>
</feature>
<protein>
    <submittedName>
        <fullName evidence="2">Uncharacterized protein</fullName>
    </submittedName>
</protein>